<feature type="domain" description="Zn(2)-C6 fungal-type" evidence="6">
    <location>
        <begin position="48"/>
        <end position="78"/>
    </location>
</feature>
<comment type="caution">
    <text evidence="7">The sequence shown here is derived from an EMBL/GenBank/DDBJ whole genome shotgun (WGS) entry which is preliminary data.</text>
</comment>
<dbReference type="InterPro" id="IPR036864">
    <property type="entry name" value="Zn2-C6_fun-type_DNA-bd_sf"/>
</dbReference>
<sequence>MQHQSHSPDEPSLITSRSRPGKRACTDAPESGKQTPPAPRSRARAAIACVRCRDRKSRCDGGRPVCGYCARISAACEYDIIRDAERALSHDMGVQILEAIQQLTQLVRAEPRREQADDDRDSNNFHTPALPPSVSEQSHPAAAQVTGCPSGLKFTEGLDSIFSWRVFPAGLDPIPVDDGRSTIPMPDELPRTSFSELTRLQTSYCRVVHSVNPILDLGTLDYYIAHVAENGFDWTTRTCLVALVCAIGAICHDQAVKPPLSPFTVNGRNSDVDVAYRFWSVACKRLGRAMSEQTLESAQCLCLAGIWFMCNLRPLDAWNHFTMAGNCCYATMLARKSRCSLEPQTAQPLSQVIEDSIFYTAYKSELEIRYELAIPGSVLEYIEDQLVFPSPPTPSHTSQLEGLDEETVSWYYYLSEIAARHLINRILKSGMHASGHDGQHSPDEPQARALLQSYRLFKAQLESWYKSLPPQISFPPPSATIGPEPDPFRRILRSRYLAILELLCRPFVRICLNHTLSLNSDLIDEIASVASEGLQCCAWRLQAIRTLKRLDHGVWIWVRNSTACSMILIGAARSSMFPELNAAARLRLSENWRENILAFLEGVEMFSREPRGGVRECYRLICSSIEGLHDTESPSSVVALA</sequence>
<protein>
    <recommendedName>
        <fullName evidence="6">Zn(2)-C6 fungal-type domain-containing protein</fullName>
    </recommendedName>
</protein>
<accession>A0ABR4JIH3</accession>
<name>A0ABR4JIH3_9EURO</name>
<feature type="region of interest" description="Disordered" evidence="5">
    <location>
        <begin position="1"/>
        <end position="43"/>
    </location>
</feature>
<dbReference type="Proteomes" id="UP001610446">
    <property type="component" value="Unassembled WGS sequence"/>
</dbReference>
<dbReference type="PROSITE" id="PS00463">
    <property type="entry name" value="ZN2_CY6_FUNGAL_1"/>
    <property type="match status" value="1"/>
</dbReference>
<dbReference type="InterPro" id="IPR053181">
    <property type="entry name" value="EcdB-like_regulator"/>
</dbReference>
<gene>
    <name evidence="7" type="ORF">BJY01DRAFT_24646</name>
</gene>
<keyword evidence="4" id="KW-0539">Nucleus</keyword>
<proteinExistence type="predicted"/>
<evidence type="ECO:0000259" key="6">
    <source>
        <dbReference type="PROSITE" id="PS50048"/>
    </source>
</evidence>
<dbReference type="Gene3D" id="4.10.240.10">
    <property type="entry name" value="Zn(2)-C6 fungal-type DNA-binding domain"/>
    <property type="match status" value="1"/>
</dbReference>
<keyword evidence="3" id="KW-0804">Transcription</keyword>
<dbReference type="EMBL" id="JBFXLU010000128">
    <property type="protein sequence ID" value="KAL2839838.1"/>
    <property type="molecule type" value="Genomic_DNA"/>
</dbReference>
<dbReference type="PROSITE" id="PS50048">
    <property type="entry name" value="ZN2_CY6_FUNGAL_2"/>
    <property type="match status" value="1"/>
</dbReference>
<keyword evidence="2" id="KW-0238">DNA-binding</keyword>
<feature type="region of interest" description="Disordered" evidence="5">
    <location>
        <begin position="109"/>
        <end position="142"/>
    </location>
</feature>
<dbReference type="PANTHER" id="PTHR47785">
    <property type="entry name" value="ZN(II)2CYS6 TRANSCRIPTION FACTOR (EUROFUNG)-RELATED-RELATED"/>
    <property type="match status" value="1"/>
</dbReference>
<dbReference type="CDD" id="cd12148">
    <property type="entry name" value="fungal_TF_MHR"/>
    <property type="match status" value="1"/>
</dbReference>
<organism evidence="7 8">
    <name type="scientific">Aspergillus pseudoustus</name>
    <dbReference type="NCBI Taxonomy" id="1810923"/>
    <lineage>
        <taxon>Eukaryota</taxon>
        <taxon>Fungi</taxon>
        <taxon>Dikarya</taxon>
        <taxon>Ascomycota</taxon>
        <taxon>Pezizomycotina</taxon>
        <taxon>Eurotiomycetes</taxon>
        <taxon>Eurotiomycetidae</taxon>
        <taxon>Eurotiales</taxon>
        <taxon>Aspergillaceae</taxon>
        <taxon>Aspergillus</taxon>
        <taxon>Aspergillus subgen. Nidulantes</taxon>
    </lineage>
</organism>
<dbReference type="Pfam" id="PF00172">
    <property type="entry name" value="Zn_clus"/>
    <property type="match status" value="1"/>
</dbReference>
<dbReference type="PANTHER" id="PTHR47785:SF5">
    <property type="entry name" value="ZN(II)2CYS6 TRANSCRIPTION FACTOR (EUROFUNG)"/>
    <property type="match status" value="1"/>
</dbReference>
<dbReference type="SMART" id="SM00066">
    <property type="entry name" value="GAL4"/>
    <property type="match status" value="1"/>
</dbReference>
<keyword evidence="1" id="KW-0805">Transcription regulation</keyword>
<evidence type="ECO:0000313" key="7">
    <source>
        <dbReference type="EMBL" id="KAL2839838.1"/>
    </source>
</evidence>
<evidence type="ECO:0000313" key="8">
    <source>
        <dbReference type="Proteomes" id="UP001610446"/>
    </source>
</evidence>
<evidence type="ECO:0000256" key="1">
    <source>
        <dbReference type="ARBA" id="ARBA00023015"/>
    </source>
</evidence>
<dbReference type="CDD" id="cd00067">
    <property type="entry name" value="GAL4"/>
    <property type="match status" value="1"/>
</dbReference>
<evidence type="ECO:0000256" key="2">
    <source>
        <dbReference type="ARBA" id="ARBA00023125"/>
    </source>
</evidence>
<reference evidence="7 8" key="1">
    <citation type="submission" date="2024-07" db="EMBL/GenBank/DDBJ databases">
        <title>Section-level genome sequencing and comparative genomics of Aspergillus sections Usti and Cavernicolus.</title>
        <authorList>
            <consortium name="Lawrence Berkeley National Laboratory"/>
            <person name="Nybo J.L."/>
            <person name="Vesth T.C."/>
            <person name="Theobald S."/>
            <person name="Frisvad J.C."/>
            <person name="Larsen T.O."/>
            <person name="Kjaerboelling I."/>
            <person name="Rothschild-Mancinelli K."/>
            <person name="Lyhne E.K."/>
            <person name="Kogle M.E."/>
            <person name="Barry K."/>
            <person name="Clum A."/>
            <person name="Na H."/>
            <person name="Ledsgaard L."/>
            <person name="Lin J."/>
            <person name="Lipzen A."/>
            <person name="Kuo A."/>
            <person name="Riley R."/>
            <person name="Mondo S."/>
            <person name="Labutti K."/>
            <person name="Haridas S."/>
            <person name="Pangalinan J."/>
            <person name="Salamov A.A."/>
            <person name="Simmons B.A."/>
            <person name="Magnuson J.K."/>
            <person name="Chen J."/>
            <person name="Drula E."/>
            <person name="Henrissat B."/>
            <person name="Wiebenga A."/>
            <person name="Lubbers R.J."/>
            <person name="Gomes A.C."/>
            <person name="Makela M.R."/>
            <person name="Stajich J."/>
            <person name="Grigoriev I.V."/>
            <person name="Mortensen U.H."/>
            <person name="De Vries R.P."/>
            <person name="Baker S.E."/>
            <person name="Andersen M.R."/>
        </authorList>
    </citation>
    <scope>NUCLEOTIDE SEQUENCE [LARGE SCALE GENOMIC DNA]</scope>
    <source>
        <strain evidence="7 8">CBS 123904</strain>
    </source>
</reference>
<evidence type="ECO:0000256" key="5">
    <source>
        <dbReference type="SAM" id="MobiDB-lite"/>
    </source>
</evidence>
<dbReference type="SUPFAM" id="SSF57701">
    <property type="entry name" value="Zn2/Cys6 DNA-binding domain"/>
    <property type="match status" value="1"/>
</dbReference>
<keyword evidence="8" id="KW-1185">Reference proteome</keyword>
<evidence type="ECO:0000256" key="3">
    <source>
        <dbReference type="ARBA" id="ARBA00023163"/>
    </source>
</evidence>
<dbReference type="InterPro" id="IPR001138">
    <property type="entry name" value="Zn2Cys6_DnaBD"/>
</dbReference>
<evidence type="ECO:0000256" key="4">
    <source>
        <dbReference type="ARBA" id="ARBA00023242"/>
    </source>
</evidence>